<dbReference type="EMBL" id="JAPMLT010000001">
    <property type="protein sequence ID" value="MCX7569039.1"/>
    <property type="molecule type" value="Genomic_DNA"/>
</dbReference>
<protein>
    <submittedName>
        <fullName evidence="1">Uncharacterized protein</fullName>
    </submittedName>
</protein>
<keyword evidence="2" id="KW-1185">Reference proteome</keyword>
<proteinExistence type="predicted"/>
<comment type="caution">
    <text evidence="1">The sequence shown here is derived from an EMBL/GenBank/DDBJ whole genome shotgun (WGS) entry which is preliminary data.</text>
</comment>
<accession>A0ABT3WWI2</accession>
<reference evidence="1 2" key="1">
    <citation type="submission" date="2022-11" db="EMBL/GenBank/DDBJ databases">
        <title>Study of microbial diversity in lake waters.</title>
        <authorList>
            <person name="Zhang J."/>
        </authorList>
    </citation>
    <scope>NUCLEOTIDE SEQUENCE [LARGE SCALE GENOMIC DNA]</scope>
    <source>
        <strain evidence="1 2">DT12</strain>
    </source>
</reference>
<evidence type="ECO:0000313" key="2">
    <source>
        <dbReference type="Proteomes" id="UP001208017"/>
    </source>
</evidence>
<dbReference type="RefSeq" id="WP_267150268.1">
    <property type="nucleotide sequence ID" value="NZ_JAPMLT010000001.1"/>
</dbReference>
<evidence type="ECO:0000313" key="1">
    <source>
        <dbReference type="EMBL" id="MCX7569039.1"/>
    </source>
</evidence>
<sequence>MYYAYILEASRKAKAVRNLYEHLKSHTKAPFLPELTVADFVLTDGMTIPQQDKHRVLNLKLHDEHLSPYFKSDMSLFHLLMMDDKVEMRMYRVEAGWMLLFDGIQAQPKPFGQSGFDLR</sequence>
<gene>
    <name evidence="1" type="ORF">OS242_03555</name>
</gene>
<organism evidence="1 2">
    <name type="scientific">Tumebacillus lacus</name>
    <dbReference type="NCBI Taxonomy" id="2995335"/>
    <lineage>
        <taxon>Bacteria</taxon>
        <taxon>Bacillati</taxon>
        <taxon>Bacillota</taxon>
        <taxon>Bacilli</taxon>
        <taxon>Bacillales</taxon>
        <taxon>Alicyclobacillaceae</taxon>
        <taxon>Tumebacillus</taxon>
    </lineage>
</organism>
<name>A0ABT3WWI2_9BACL</name>
<dbReference type="Proteomes" id="UP001208017">
    <property type="component" value="Unassembled WGS sequence"/>
</dbReference>